<gene>
    <name evidence="2" type="ORF">GRW24_08170</name>
</gene>
<organism evidence="2 3">
    <name type="scientific">Escherichia coli</name>
    <dbReference type="NCBI Taxonomy" id="562"/>
    <lineage>
        <taxon>Bacteria</taxon>
        <taxon>Pseudomonadati</taxon>
        <taxon>Pseudomonadota</taxon>
        <taxon>Gammaproteobacteria</taxon>
        <taxon>Enterobacterales</taxon>
        <taxon>Enterobacteriaceae</taxon>
        <taxon>Escherichia</taxon>
    </lineage>
</organism>
<evidence type="ECO:0000259" key="1">
    <source>
        <dbReference type="Pfam" id="PF07007"/>
    </source>
</evidence>
<dbReference type="AlphaFoldDB" id="A0A8T6BEZ9"/>
<name>A0A8T6BEZ9_ECOLX</name>
<protein>
    <submittedName>
        <fullName evidence="2">DUF1311 domain-containing protein</fullName>
    </submittedName>
</protein>
<accession>A0A8T6BEZ9</accession>
<proteinExistence type="predicted"/>
<dbReference type="Gene3D" id="1.20.1270.180">
    <property type="match status" value="1"/>
</dbReference>
<dbReference type="EMBL" id="WUIG01000095">
    <property type="protein sequence ID" value="MXJ08447.1"/>
    <property type="molecule type" value="Genomic_DNA"/>
</dbReference>
<comment type="caution">
    <text evidence="2">The sequence shown here is derived from an EMBL/GenBank/DDBJ whole genome shotgun (WGS) entry which is preliminary data.</text>
</comment>
<evidence type="ECO:0000313" key="3">
    <source>
        <dbReference type="Proteomes" id="UP000447081"/>
    </source>
</evidence>
<sequence length="117" mass="13824">MNVIKSCLRQEYNLVDAQLNKAYGEAYRYIEQVPRTGVKKPDTEQLNLLKKSQRAWLDFRDKECELILSNEDVQDLSDPYSESEWLSCMIIQTNTRTRQLQLYHNSEDFYPSPLTRG</sequence>
<evidence type="ECO:0000313" key="2">
    <source>
        <dbReference type="EMBL" id="MXJ08447.1"/>
    </source>
</evidence>
<dbReference type="RefSeq" id="WP_247797450.1">
    <property type="nucleotide sequence ID" value="NZ_JBNIUE010000009.1"/>
</dbReference>
<dbReference type="Pfam" id="PF07007">
    <property type="entry name" value="LprI"/>
    <property type="match status" value="1"/>
</dbReference>
<reference evidence="2 3" key="1">
    <citation type="submission" date="2019-12" db="EMBL/GenBank/DDBJ databases">
        <title>Enteriobacteria Tanzani isolates_10434.</title>
        <authorList>
            <person name="Subbiah M."/>
            <person name="Call D."/>
        </authorList>
    </citation>
    <scope>NUCLEOTIDE SEQUENCE [LARGE SCALE GENOMIC DNA]</scope>
    <source>
        <strain evidence="2 3">10434wG3</strain>
    </source>
</reference>
<dbReference type="Proteomes" id="UP000447081">
    <property type="component" value="Unassembled WGS sequence"/>
</dbReference>
<feature type="domain" description="Lysozyme inhibitor LprI-like N-terminal" evidence="1">
    <location>
        <begin position="4"/>
        <end position="100"/>
    </location>
</feature>
<dbReference type="InterPro" id="IPR009739">
    <property type="entry name" value="LprI-like_N"/>
</dbReference>